<dbReference type="OrthoDB" id="77046at2759"/>
<evidence type="ECO:0000313" key="3">
    <source>
        <dbReference type="EMBL" id="OQR96892.1"/>
    </source>
</evidence>
<evidence type="ECO:0000313" key="4">
    <source>
        <dbReference type="Proteomes" id="UP000243217"/>
    </source>
</evidence>
<keyword evidence="4" id="KW-1185">Reference proteome</keyword>
<keyword evidence="1" id="KW-0175">Coiled coil</keyword>
<gene>
    <name evidence="3" type="ORF">THRCLA_07133</name>
</gene>
<reference evidence="3 4" key="1">
    <citation type="journal article" date="2014" name="Genome Biol. Evol.">
        <title>The secreted proteins of Achlya hypogyna and Thraustotheca clavata identify the ancestral oomycete secretome and reveal gene acquisitions by horizontal gene transfer.</title>
        <authorList>
            <person name="Misner I."/>
            <person name="Blouin N."/>
            <person name="Leonard G."/>
            <person name="Richards T.A."/>
            <person name="Lane C.E."/>
        </authorList>
    </citation>
    <scope>NUCLEOTIDE SEQUENCE [LARGE SCALE GENOMIC DNA]</scope>
    <source>
        <strain evidence="3 4">ATCC 34112</strain>
    </source>
</reference>
<evidence type="ECO:0000256" key="2">
    <source>
        <dbReference type="SAM" id="MobiDB-lite"/>
    </source>
</evidence>
<dbReference type="AlphaFoldDB" id="A0A1V9ZFZ1"/>
<accession>A0A1V9ZFZ1</accession>
<feature type="compositionally biased region" description="Basic and acidic residues" evidence="2">
    <location>
        <begin position="716"/>
        <end position="725"/>
    </location>
</feature>
<sequence length="740" mass="83413">MDEQVKRLEAEINAKDEALNQLKAKAKAFAEAMTGEKRQLESTLAATKAELTDLKTKAKLFADNVKAQIVADKDKMNALEKLVQMKEQELTALQTQAKSGDMDMGQNDESKQKELTALEMSLRNSFEMEKEAMKNEWTQKQNEMMTKLQEEHAKSLQNLQESMKATNSETSRTNSMQLQAEKARLEREFNASRNQLESQLREVKDCHAKEIQTISQRASELDAQLAKTTEQLNTATQQLTTASQQARDLEANASAQSMTQANQLAQMEQNLSAISAILQQLVPMAMTTDCLAMLQSLQQEWTMMQSDYSKLQQQLQEAASNLAASQTQAATLMSSLNSTTADYQNQIKSLQEQLSSANANVQSLQSRLAEETSAKDGIMNQLNEVRMELSHEKSQHKSQSSDLAAIQTELTTTKDALQALEGKYISEKASWSQLESSLTKEKQELAGKHDKYMKEEEEKKAKVKQYVQALTVEKQKAVESITQLTTELENARKSLQEKDGMFEKRMNEVKSKTMDKFSEHERVIQKSKEDNDRLVDQIKKLESEIKLLQTKKKEAEDETMESLKKKRLAAKAETQKLANDLEAIQKRAAMLVDITGNKCTQQSKHIDLLQEKVLESIHALSHQKKCDLSNLNELCHVVDSPRMSTNLPGPPMGLNKVDDEVTRVFDKMTALSNVTERLCDLMLEEGDMSFKDIVLERVVKQFSACFAHPPYQSHNSKSDEAELLHQRSSSSTQPPDSPVA</sequence>
<protein>
    <submittedName>
        <fullName evidence="3">Uncharacterized protein</fullName>
    </submittedName>
</protein>
<feature type="coiled-coil region" evidence="1">
    <location>
        <begin position="294"/>
        <end position="423"/>
    </location>
</feature>
<feature type="coiled-coil region" evidence="1">
    <location>
        <begin position="453"/>
        <end position="587"/>
    </location>
</feature>
<dbReference type="EMBL" id="JNBS01001941">
    <property type="protein sequence ID" value="OQR96892.1"/>
    <property type="molecule type" value="Genomic_DNA"/>
</dbReference>
<proteinExistence type="predicted"/>
<dbReference type="STRING" id="74557.A0A1V9ZFZ1"/>
<evidence type="ECO:0000256" key="1">
    <source>
        <dbReference type="SAM" id="Coils"/>
    </source>
</evidence>
<dbReference type="Gene3D" id="1.10.287.1490">
    <property type="match status" value="1"/>
</dbReference>
<feature type="coiled-coil region" evidence="1">
    <location>
        <begin position="149"/>
        <end position="252"/>
    </location>
</feature>
<feature type="coiled-coil region" evidence="1">
    <location>
        <begin position="1"/>
        <end position="96"/>
    </location>
</feature>
<name>A0A1V9ZFZ1_9STRA</name>
<feature type="region of interest" description="Disordered" evidence="2">
    <location>
        <begin position="712"/>
        <end position="740"/>
    </location>
</feature>
<organism evidence="3 4">
    <name type="scientific">Thraustotheca clavata</name>
    <dbReference type="NCBI Taxonomy" id="74557"/>
    <lineage>
        <taxon>Eukaryota</taxon>
        <taxon>Sar</taxon>
        <taxon>Stramenopiles</taxon>
        <taxon>Oomycota</taxon>
        <taxon>Saprolegniomycetes</taxon>
        <taxon>Saprolegniales</taxon>
        <taxon>Achlyaceae</taxon>
        <taxon>Thraustotheca</taxon>
    </lineage>
</organism>
<comment type="caution">
    <text evidence="3">The sequence shown here is derived from an EMBL/GenBank/DDBJ whole genome shotgun (WGS) entry which is preliminary data.</text>
</comment>
<dbReference type="Proteomes" id="UP000243217">
    <property type="component" value="Unassembled WGS sequence"/>
</dbReference>